<comment type="caution">
    <text evidence="5">The sequence shown here is derived from an EMBL/GenBank/DDBJ whole genome shotgun (WGS) entry which is preliminary data.</text>
</comment>
<protein>
    <submittedName>
        <fullName evidence="5">Type II toxin-antitoxin system HipA family toxin</fullName>
    </submittedName>
</protein>
<evidence type="ECO:0000313" key="6">
    <source>
        <dbReference type="Proteomes" id="UP000275137"/>
    </source>
</evidence>
<evidence type="ECO:0000256" key="1">
    <source>
        <dbReference type="ARBA" id="ARBA00010164"/>
    </source>
</evidence>
<dbReference type="EMBL" id="RJVP01000003">
    <property type="protein sequence ID" value="ROH86365.1"/>
    <property type="molecule type" value="Genomic_DNA"/>
</dbReference>
<dbReference type="PANTHER" id="PTHR37419:SF8">
    <property type="entry name" value="TOXIN YJJJ"/>
    <property type="match status" value="1"/>
</dbReference>
<name>A0A3N0V0Y2_9PROT</name>
<accession>A0A3N0V0Y2</accession>
<gene>
    <name evidence="5" type="ORF">ED236_06625</name>
</gene>
<reference evidence="5 6" key="1">
    <citation type="submission" date="2018-10" db="EMBL/GenBank/DDBJ databases">
        <authorList>
            <person name="Chen W.-M."/>
        </authorList>
    </citation>
    <scope>NUCLEOTIDE SEQUENCE [LARGE SCALE GENOMIC DNA]</scope>
    <source>
        <strain evidence="5 6">H-5</strain>
    </source>
</reference>
<keyword evidence="6" id="KW-1185">Reference proteome</keyword>
<evidence type="ECO:0000259" key="4">
    <source>
        <dbReference type="Pfam" id="PF07804"/>
    </source>
</evidence>
<dbReference type="Pfam" id="PF07804">
    <property type="entry name" value="HipA_C"/>
    <property type="match status" value="1"/>
</dbReference>
<comment type="similarity">
    <text evidence="1">Belongs to the HipA Ser/Thr kinase family.</text>
</comment>
<dbReference type="Gene3D" id="1.10.1070.20">
    <property type="match status" value="1"/>
</dbReference>
<evidence type="ECO:0000256" key="2">
    <source>
        <dbReference type="ARBA" id="ARBA00022679"/>
    </source>
</evidence>
<proteinExistence type="inferred from homology"/>
<dbReference type="PANTHER" id="PTHR37419">
    <property type="entry name" value="SERINE/THREONINE-PROTEIN KINASE TOXIN HIPA"/>
    <property type="match status" value="1"/>
</dbReference>
<dbReference type="InterPro" id="IPR052028">
    <property type="entry name" value="HipA_Ser/Thr_kinase"/>
</dbReference>
<keyword evidence="3" id="KW-0418">Kinase</keyword>
<dbReference type="Proteomes" id="UP000275137">
    <property type="component" value="Unassembled WGS sequence"/>
</dbReference>
<feature type="domain" description="HipA-like C-terminal" evidence="4">
    <location>
        <begin position="178"/>
        <end position="389"/>
    </location>
</feature>
<sequence>MTSERTIYLGLADQSSEPTRPVGILKLVRRGVIESGEFAYGTRYLQAEDAVALNPEYLPLQEGIFKLSERRLRDGGALPLTLRDALPDNWGRAVLEARQGGPVDDIDALLMTNRHRIGAMVFNETLPLPSPLATEATHDADAHDDAIPLTALHEAVMRIERHLEITSEMRRLLQRGGTLGGARPKMNFIHDNRRWIAKFPSASDDHDVEVLEAATLELAAQCGIEVPARQLVAIPNGHALLVQRFDRLGPLGQERCLHYLSAAALLDAPYESSLGSYVELAQLIRRISAQPRHDLVQLFRRLVLNLIVDNTDDHVKNHGMLYAGNGQYRLSPAFDMVMQLNNLGYQQLAITPGVMQSSLSLARDAAVQFGLDKTSTEGIITHTRQQAENSLATIVRSLGGNEVLIARVRTCLERQWRIINA</sequence>
<organism evidence="5 6">
    <name type="scientific">Pseudomethylobacillus aquaticus</name>
    <dbReference type="NCBI Taxonomy" id="2676064"/>
    <lineage>
        <taxon>Bacteria</taxon>
        <taxon>Pseudomonadati</taxon>
        <taxon>Pseudomonadota</taxon>
        <taxon>Betaproteobacteria</taxon>
        <taxon>Nitrosomonadales</taxon>
        <taxon>Methylophilaceae</taxon>
        <taxon>Pseudomethylobacillus</taxon>
    </lineage>
</organism>
<dbReference type="AlphaFoldDB" id="A0A3N0V0Y2"/>
<evidence type="ECO:0000313" key="5">
    <source>
        <dbReference type="EMBL" id="ROH86365.1"/>
    </source>
</evidence>
<dbReference type="GO" id="GO:0005829">
    <property type="term" value="C:cytosol"/>
    <property type="evidence" value="ECO:0007669"/>
    <property type="project" value="TreeGrafter"/>
</dbReference>
<evidence type="ECO:0000256" key="3">
    <source>
        <dbReference type="ARBA" id="ARBA00022777"/>
    </source>
</evidence>
<keyword evidence="2" id="KW-0808">Transferase</keyword>
<dbReference type="GO" id="GO:0004674">
    <property type="term" value="F:protein serine/threonine kinase activity"/>
    <property type="evidence" value="ECO:0007669"/>
    <property type="project" value="TreeGrafter"/>
</dbReference>
<dbReference type="InterPro" id="IPR012893">
    <property type="entry name" value="HipA-like_C"/>
</dbReference>